<dbReference type="Pfam" id="PF00169">
    <property type="entry name" value="PH"/>
    <property type="match status" value="1"/>
</dbReference>
<reference evidence="3 4" key="1">
    <citation type="submission" date="2014-11" db="EMBL/GenBank/DDBJ databases">
        <authorList>
            <person name="Zhu J."/>
            <person name="Qi W."/>
            <person name="Song R."/>
        </authorList>
    </citation>
    <scope>NUCLEOTIDE SEQUENCE [LARGE SCALE GENOMIC DNA]</scope>
</reference>
<dbReference type="AlphaFoldDB" id="A0A0G4EQZ9"/>
<proteinExistence type="predicted"/>
<evidence type="ECO:0000313" key="4">
    <source>
        <dbReference type="Proteomes" id="UP000041254"/>
    </source>
</evidence>
<evidence type="ECO:0000259" key="2">
    <source>
        <dbReference type="PROSITE" id="PS50003"/>
    </source>
</evidence>
<sequence length="342" mass="38655">MDELYVEERQQRLSDHERRHRAERPAGAPSSKAHESASADEDAFLSSFARKRASLSPTARLVDKSSSSPLVAALTHGRERADSGEIDSGTDDGEPDVQEEHGEGRGSAQRRRQRRHELEHHRVPIDTSPLRSAANPVSSAARADAAVMDEDDDEDDDESLESYGRGMGDVSTPFALKRAATAEKRKTREGLSFGDVAGTQIQNMAGGQTQESDEQKRPVTLLRSAQLLYDTVLEDHLDKRHRNGFMWQSRWVRVWSFALLYFGDRKDTVPSGVLDFREHSWTVTEDERNPKIFRMRAEGQNREFVFRVGRESSTDRSTWLRHIRNQMAAAKTVKEVAQSRGR</sequence>
<evidence type="ECO:0000313" key="3">
    <source>
        <dbReference type="EMBL" id="CEL99876.1"/>
    </source>
</evidence>
<dbReference type="InterPro" id="IPR001849">
    <property type="entry name" value="PH_domain"/>
</dbReference>
<name>A0A0G4EQZ9_VITBC</name>
<feature type="region of interest" description="Disordered" evidence="1">
    <location>
        <begin position="1"/>
        <end position="41"/>
    </location>
</feature>
<dbReference type="EMBL" id="CDMY01000291">
    <property type="protein sequence ID" value="CEL99876.1"/>
    <property type="molecule type" value="Genomic_DNA"/>
</dbReference>
<dbReference type="SMART" id="SM00233">
    <property type="entry name" value="PH"/>
    <property type="match status" value="1"/>
</dbReference>
<evidence type="ECO:0000256" key="1">
    <source>
        <dbReference type="SAM" id="MobiDB-lite"/>
    </source>
</evidence>
<organism evidence="3 4">
    <name type="scientific">Vitrella brassicaformis (strain CCMP3155)</name>
    <dbReference type="NCBI Taxonomy" id="1169540"/>
    <lineage>
        <taxon>Eukaryota</taxon>
        <taxon>Sar</taxon>
        <taxon>Alveolata</taxon>
        <taxon>Colpodellida</taxon>
        <taxon>Vitrellaceae</taxon>
        <taxon>Vitrella</taxon>
    </lineage>
</organism>
<dbReference type="PROSITE" id="PS50003">
    <property type="entry name" value="PH_DOMAIN"/>
    <property type="match status" value="1"/>
</dbReference>
<protein>
    <recommendedName>
        <fullName evidence="2">PH domain-containing protein</fullName>
    </recommendedName>
</protein>
<keyword evidence="4" id="KW-1185">Reference proteome</keyword>
<dbReference type="SUPFAM" id="SSF50729">
    <property type="entry name" value="PH domain-like"/>
    <property type="match status" value="1"/>
</dbReference>
<feature type="compositionally biased region" description="Basic and acidic residues" evidence="1">
    <location>
        <begin position="1"/>
        <end position="17"/>
    </location>
</feature>
<feature type="compositionally biased region" description="Acidic residues" evidence="1">
    <location>
        <begin position="84"/>
        <end position="97"/>
    </location>
</feature>
<dbReference type="InParanoid" id="A0A0G4EQZ9"/>
<dbReference type="VEuPathDB" id="CryptoDB:Vbra_4037"/>
<gene>
    <name evidence="3" type="ORF">Vbra_4037</name>
</gene>
<dbReference type="Proteomes" id="UP000041254">
    <property type="component" value="Unassembled WGS sequence"/>
</dbReference>
<accession>A0A0G4EQZ9</accession>
<feature type="domain" description="PH" evidence="2">
    <location>
        <begin position="230"/>
        <end position="328"/>
    </location>
</feature>
<dbReference type="InterPro" id="IPR011993">
    <property type="entry name" value="PH-like_dom_sf"/>
</dbReference>
<feature type="compositionally biased region" description="Acidic residues" evidence="1">
    <location>
        <begin position="147"/>
        <end position="160"/>
    </location>
</feature>
<feature type="region of interest" description="Disordered" evidence="1">
    <location>
        <begin position="54"/>
        <end position="168"/>
    </location>
</feature>
<dbReference type="Gene3D" id="2.30.29.30">
    <property type="entry name" value="Pleckstrin-homology domain (PH domain)/Phosphotyrosine-binding domain (PTB)"/>
    <property type="match status" value="1"/>
</dbReference>